<feature type="domain" description="Tetrapyrrole methylase" evidence="8">
    <location>
        <begin position="17"/>
        <end position="223"/>
    </location>
</feature>
<evidence type="ECO:0000256" key="6">
    <source>
        <dbReference type="ARBA" id="ARBA00022691"/>
    </source>
</evidence>
<dbReference type="InterPro" id="IPR000878">
    <property type="entry name" value="4pyrrol_Mease"/>
</dbReference>
<proteinExistence type="inferred from homology"/>
<evidence type="ECO:0000256" key="1">
    <source>
        <dbReference type="ARBA" id="ARBA00004953"/>
    </source>
</evidence>
<dbReference type="InterPro" id="IPR014776">
    <property type="entry name" value="4pyrrole_Mease_sub2"/>
</dbReference>
<evidence type="ECO:0000256" key="5">
    <source>
        <dbReference type="ARBA" id="ARBA00022679"/>
    </source>
</evidence>
<dbReference type="Pfam" id="PF00590">
    <property type="entry name" value="TP_methylase"/>
    <property type="match status" value="1"/>
</dbReference>
<evidence type="ECO:0000256" key="3">
    <source>
        <dbReference type="ARBA" id="ARBA00022573"/>
    </source>
</evidence>
<comment type="pathway">
    <text evidence="1">Cofactor biosynthesis; adenosylcobalamin biosynthesis.</text>
</comment>
<reference evidence="9 10" key="1">
    <citation type="journal article" date="2011" name="Biochem. Biophys. Res. Commun.">
        <title>Increased number of Arginine-based salt bridges contributes to the thermotolerance of thermotolerant acetic acid bacteria, Acetobacter tropicalis SKU1100.</title>
        <authorList>
            <person name="Matsutani M."/>
            <person name="Hirakawa H."/>
            <person name="Nishikura M."/>
            <person name="Soemphol W."/>
            <person name="Ali I.A.I."/>
            <person name="Yakushi T."/>
            <person name="Matsushita K."/>
        </authorList>
    </citation>
    <scope>NUCLEOTIDE SEQUENCE [LARGE SCALE GENOMIC DNA]</scope>
    <source>
        <strain evidence="9 10">NBRC 101654</strain>
    </source>
</reference>
<evidence type="ECO:0000259" key="8">
    <source>
        <dbReference type="Pfam" id="PF00590"/>
    </source>
</evidence>
<dbReference type="SUPFAM" id="SSF53790">
    <property type="entry name" value="Tetrapyrrole methylase"/>
    <property type="match status" value="1"/>
</dbReference>
<accession>F7V9X8</accession>
<dbReference type="InterPro" id="IPR006362">
    <property type="entry name" value="Cbl_synth_CobM/CibF"/>
</dbReference>
<dbReference type="Gene3D" id="3.30.950.10">
    <property type="entry name" value="Methyltransferase, Cobalt-precorrin-4 Transmethylase, Domain 2"/>
    <property type="match status" value="1"/>
</dbReference>
<dbReference type="NCBIfam" id="TIGR01465">
    <property type="entry name" value="cobM_cbiF"/>
    <property type="match status" value="1"/>
</dbReference>
<dbReference type="InterPro" id="IPR035996">
    <property type="entry name" value="4pyrrol_Methylase_sf"/>
</dbReference>
<evidence type="ECO:0000313" key="9">
    <source>
        <dbReference type="EMBL" id="GAA07173.1"/>
    </source>
</evidence>
<keyword evidence="5 7" id="KW-0808">Transferase</keyword>
<dbReference type="InterPro" id="IPR050161">
    <property type="entry name" value="Siro_Cobalamin_biosynth"/>
</dbReference>
<dbReference type="PANTHER" id="PTHR45790:SF4">
    <property type="entry name" value="COBALT-PRECORRIN-4 C(11)-METHYLTRANSFERASE"/>
    <property type="match status" value="1"/>
</dbReference>
<keyword evidence="4 7" id="KW-0489">Methyltransferase</keyword>
<evidence type="ECO:0000256" key="2">
    <source>
        <dbReference type="ARBA" id="ARBA00005879"/>
    </source>
</evidence>
<dbReference type="UniPathway" id="UPA00148"/>
<dbReference type="InterPro" id="IPR014777">
    <property type="entry name" value="4pyrrole_Mease_sub1"/>
</dbReference>
<keyword evidence="3" id="KW-0169">Cobalamin biosynthesis</keyword>
<dbReference type="InterPro" id="IPR003043">
    <property type="entry name" value="Uropor_MeTrfase_CS"/>
</dbReference>
<dbReference type="EMBL" id="BABS01000003">
    <property type="protein sequence ID" value="GAA07173.1"/>
    <property type="molecule type" value="Genomic_DNA"/>
</dbReference>
<dbReference type="GO" id="GO:0009236">
    <property type="term" value="P:cobalamin biosynthetic process"/>
    <property type="evidence" value="ECO:0007669"/>
    <property type="project" value="UniProtKB-UniPathway"/>
</dbReference>
<protein>
    <submittedName>
        <fullName evidence="9">Precorrin-4 C11-methyltransferase</fullName>
    </submittedName>
</protein>
<dbReference type="GO" id="GO:0032259">
    <property type="term" value="P:methylation"/>
    <property type="evidence" value="ECO:0007669"/>
    <property type="project" value="UniProtKB-KW"/>
</dbReference>
<dbReference type="AlphaFoldDB" id="F7V9X8"/>
<name>F7V9X8_9PROT</name>
<evidence type="ECO:0000256" key="4">
    <source>
        <dbReference type="ARBA" id="ARBA00022603"/>
    </source>
</evidence>
<dbReference type="Gene3D" id="3.40.1010.10">
    <property type="entry name" value="Cobalt-precorrin-4 Transmethylase, Domain 1"/>
    <property type="match status" value="1"/>
</dbReference>
<sequence length="279" mass="29504">MIKYGRKSDSEGHHGMTVHFIGAGPGAPDLITLRGRDLIAASPVCLYAGSLVPEALLDYCPPGARIINTAPLSLDEIIAEMEAANAASQDVARLHSGDLSVWSAMGEQLRRLRALGIPYDVTPGVPSFAAAAAALGTELTLPGVVQSVVLTRTSGRATSMPPAENLAAFAATGATLAIHLSIHVLDRVVAELTPHYGSDCPVAIVWRASWPDERIVRATLETLGGALANELASELERTALILVGRSLGATDFETSRLYAADYDRRFRPLGTAPRFPETT</sequence>
<gene>
    <name evidence="9" type="ORF">ATPR_0177</name>
</gene>
<dbReference type="PANTHER" id="PTHR45790">
    <property type="entry name" value="SIROHEME SYNTHASE-RELATED"/>
    <property type="match status" value="1"/>
</dbReference>
<dbReference type="Proteomes" id="UP000004319">
    <property type="component" value="Unassembled WGS sequence"/>
</dbReference>
<comment type="similarity">
    <text evidence="2 7">Belongs to the precorrin methyltransferase family.</text>
</comment>
<organism evidence="9 10">
    <name type="scientific">Acetobacter tropicalis NBRC 101654</name>
    <dbReference type="NCBI Taxonomy" id="749388"/>
    <lineage>
        <taxon>Bacteria</taxon>
        <taxon>Pseudomonadati</taxon>
        <taxon>Pseudomonadota</taxon>
        <taxon>Alphaproteobacteria</taxon>
        <taxon>Acetobacterales</taxon>
        <taxon>Acetobacteraceae</taxon>
        <taxon>Acetobacter</taxon>
    </lineage>
</organism>
<evidence type="ECO:0000256" key="7">
    <source>
        <dbReference type="RuleBase" id="RU003960"/>
    </source>
</evidence>
<comment type="caution">
    <text evidence="9">The sequence shown here is derived from an EMBL/GenBank/DDBJ whole genome shotgun (WGS) entry which is preliminary data.</text>
</comment>
<dbReference type="PROSITE" id="PS00840">
    <property type="entry name" value="SUMT_2"/>
    <property type="match status" value="1"/>
</dbReference>
<keyword evidence="6" id="KW-0949">S-adenosyl-L-methionine</keyword>
<evidence type="ECO:0000313" key="10">
    <source>
        <dbReference type="Proteomes" id="UP000004319"/>
    </source>
</evidence>
<dbReference type="GO" id="GO:0046026">
    <property type="term" value="F:precorrin-4 C11-methyltransferase activity"/>
    <property type="evidence" value="ECO:0007669"/>
    <property type="project" value="InterPro"/>
</dbReference>
<dbReference type="CDD" id="cd11641">
    <property type="entry name" value="Precorrin-4_C11-MT"/>
    <property type="match status" value="1"/>
</dbReference>
<dbReference type="PROSITE" id="PS00839">
    <property type="entry name" value="SUMT_1"/>
    <property type="match status" value="1"/>
</dbReference>